<name>A0A0A9H996_ARUDO</name>
<sequence length="58" mass="6847">MDCKVIEFSNLLKANIHKLVNQHAETQAFARTDRLEMPVSKIKLQSFQNHTLYYHFPT</sequence>
<reference evidence="1" key="1">
    <citation type="submission" date="2014-09" db="EMBL/GenBank/DDBJ databases">
        <authorList>
            <person name="Magalhaes I.L.F."/>
            <person name="Oliveira U."/>
            <person name="Santos F.R."/>
            <person name="Vidigal T.H.D.A."/>
            <person name="Brescovit A.D."/>
            <person name="Santos A.J."/>
        </authorList>
    </citation>
    <scope>NUCLEOTIDE SEQUENCE</scope>
    <source>
        <tissue evidence="1">Shoot tissue taken approximately 20 cm above the soil surface</tissue>
    </source>
</reference>
<accession>A0A0A9H996</accession>
<reference evidence="1" key="2">
    <citation type="journal article" date="2015" name="Data Brief">
        <title>Shoot transcriptome of the giant reed, Arundo donax.</title>
        <authorList>
            <person name="Barrero R.A."/>
            <person name="Guerrero F.D."/>
            <person name="Moolhuijzen P."/>
            <person name="Goolsby J.A."/>
            <person name="Tidwell J."/>
            <person name="Bellgard S.E."/>
            <person name="Bellgard M.I."/>
        </authorList>
    </citation>
    <scope>NUCLEOTIDE SEQUENCE</scope>
    <source>
        <tissue evidence="1">Shoot tissue taken approximately 20 cm above the soil surface</tissue>
    </source>
</reference>
<evidence type="ECO:0000313" key="1">
    <source>
        <dbReference type="EMBL" id="JAE33317.1"/>
    </source>
</evidence>
<dbReference type="AlphaFoldDB" id="A0A0A9H996"/>
<dbReference type="EMBL" id="GBRH01164579">
    <property type="protein sequence ID" value="JAE33317.1"/>
    <property type="molecule type" value="Transcribed_RNA"/>
</dbReference>
<organism evidence="1">
    <name type="scientific">Arundo donax</name>
    <name type="common">Giant reed</name>
    <name type="synonym">Donax arundinaceus</name>
    <dbReference type="NCBI Taxonomy" id="35708"/>
    <lineage>
        <taxon>Eukaryota</taxon>
        <taxon>Viridiplantae</taxon>
        <taxon>Streptophyta</taxon>
        <taxon>Embryophyta</taxon>
        <taxon>Tracheophyta</taxon>
        <taxon>Spermatophyta</taxon>
        <taxon>Magnoliopsida</taxon>
        <taxon>Liliopsida</taxon>
        <taxon>Poales</taxon>
        <taxon>Poaceae</taxon>
        <taxon>PACMAD clade</taxon>
        <taxon>Arundinoideae</taxon>
        <taxon>Arundineae</taxon>
        <taxon>Arundo</taxon>
    </lineage>
</organism>
<protein>
    <submittedName>
        <fullName evidence="1">Uncharacterized protein</fullName>
    </submittedName>
</protein>
<proteinExistence type="predicted"/>